<evidence type="ECO:0000313" key="3">
    <source>
        <dbReference type="Proteomes" id="UP000663866"/>
    </source>
</evidence>
<reference evidence="2" key="1">
    <citation type="submission" date="2021-02" db="EMBL/GenBank/DDBJ databases">
        <authorList>
            <person name="Nowell W R."/>
        </authorList>
    </citation>
    <scope>NUCLEOTIDE SEQUENCE</scope>
</reference>
<feature type="region of interest" description="Disordered" evidence="1">
    <location>
        <begin position="1"/>
        <end position="25"/>
    </location>
</feature>
<proteinExistence type="predicted"/>
<sequence>MDVNSSSSWSSGLLPVTYGTNTRQSSVTKTTPYALMFGQAPRSESDFWKLVYDNGIEDEE</sequence>
<evidence type="ECO:0000256" key="1">
    <source>
        <dbReference type="SAM" id="MobiDB-lite"/>
    </source>
</evidence>
<dbReference type="Proteomes" id="UP000663866">
    <property type="component" value="Unassembled WGS sequence"/>
</dbReference>
<name>A0A821ENF7_9BILA</name>
<organism evidence="2 3">
    <name type="scientific">Rotaria magnacalcarata</name>
    <dbReference type="NCBI Taxonomy" id="392030"/>
    <lineage>
        <taxon>Eukaryota</taxon>
        <taxon>Metazoa</taxon>
        <taxon>Spiralia</taxon>
        <taxon>Gnathifera</taxon>
        <taxon>Rotifera</taxon>
        <taxon>Eurotatoria</taxon>
        <taxon>Bdelloidea</taxon>
        <taxon>Philodinida</taxon>
        <taxon>Philodinidae</taxon>
        <taxon>Rotaria</taxon>
    </lineage>
</organism>
<gene>
    <name evidence="2" type="ORF">OVN521_LOCUS46435</name>
</gene>
<comment type="caution">
    <text evidence="2">The sequence shown here is derived from an EMBL/GenBank/DDBJ whole genome shotgun (WGS) entry which is preliminary data.</text>
</comment>
<feature type="non-terminal residue" evidence="2">
    <location>
        <position position="60"/>
    </location>
</feature>
<keyword evidence="3" id="KW-1185">Reference proteome</keyword>
<accession>A0A821ENF7</accession>
<protein>
    <submittedName>
        <fullName evidence="2">Uncharacterized protein</fullName>
    </submittedName>
</protein>
<dbReference type="EMBL" id="CAJOBG010082750">
    <property type="protein sequence ID" value="CAF4637771.1"/>
    <property type="molecule type" value="Genomic_DNA"/>
</dbReference>
<feature type="compositionally biased region" description="Low complexity" evidence="1">
    <location>
        <begin position="1"/>
        <end position="11"/>
    </location>
</feature>
<evidence type="ECO:0000313" key="2">
    <source>
        <dbReference type="EMBL" id="CAF4637771.1"/>
    </source>
</evidence>
<dbReference type="AlphaFoldDB" id="A0A821ENF7"/>